<gene>
    <name evidence="1" type="ORF">B0J15DRAFT_18763</name>
</gene>
<evidence type="ECO:0000313" key="2">
    <source>
        <dbReference type="Proteomes" id="UP000736672"/>
    </source>
</evidence>
<dbReference type="Proteomes" id="UP000736672">
    <property type="component" value="Unassembled WGS sequence"/>
</dbReference>
<dbReference type="AlphaFoldDB" id="A0A9P9L7R5"/>
<reference evidence="1" key="1">
    <citation type="journal article" date="2021" name="Nat. Commun.">
        <title>Genetic determinants of endophytism in the Arabidopsis root mycobiome.</title>
        <authorList>
            <person name="Mesny F."/>
            <person name="Miyauchi S."/>
            <person name="Thiergart T."/>
            <person name="Pickel B."/>
            <person name="Atanasova L."/>
            <person name="Karlsson M."/>
            <person name="Huettel B."/>
            <person name="Barry K.W."/>
            <person name="Haridas S."/>
            <person name="Chen C."/>
            <person name="Bauer D."/>
            <person name="Andreopoulos W."/>
            <person name="Pangilinan J."/>
            <person name="LaButti K."/>
            <person name="Riley R."/>
            <person name="Lipzen A."/>
            <person name="Clum A."/>
            <person name="Drula E."/>
            <person name="Henrissat B."/>
            <person name="Kohler A."/>
            <person name="Grigoriev I.V."/>
            <person name="Martin F.M."/>
            <person name="Hacquard S."/>
        </authorList>
    </citation>
    <scope>NUCLEOTIDE SEQUENCE</scope>
    <source>
        <strain evidence="1">FSSC 5 MPI-SDFR-AT-0091</strain>
    </source>
</reference>
<proteinExistence type="predicted"/>
<protein>
    <submittedName>
        <fullName evidence="1">Uncharacterized protein</fullName>
    </submittedName>
</protein>
<dbReference type="EMBL" id="JAGTJS010000001">
    <property type="protein sequence ID" value="KAH7275561.1"/>
    <property type="molecule type" value="Genomic_DNA"/>
</dbReference>
<organism evidence="1 2">
    <name type="scientific">Fusarium solani</name>
    <name type="common">Filamentous fungus</name>
    <dbReference type="NCBI Taxonomy" id="169388"/>
    <lineage>
        <taxon>Eukaryota</taxon>
        <taxon>Fungi</taxon>
        <taxon>Dikarya</taxon>
        <taxon>Ascomycota</taxon>
        <taxon>Pezizomycotina</taxon>
        <taxon>Sordariomycetes</taxon>
        <taxon>Hypocreomycetidae</taxon>
        <taxon>Hypocreales</taxon>
        <taxon>Nectriaceae</taxon>
        <taxon>Fusarium</taxon>
        <taxon>Fusarium solani species complex</taxon>
    </lineage>
</organism>
<name>A0A9P9L7R5_FUSSL</name>
<evidence type="ECO:0000313" key="1">
    <source>
        <dbReference type="EMBL" id="KAH7275561.1"/>
    </source>
</evidence>
<comment type="caution">
    <text evidence="1">The sequence shown here is derived from an EMBL/GenBank/DDBJ whole genome shotgun (WGS) entry which is preliminary data.</text>
</comment>
<accession>A0A9P9L7R5</accession>
<keyword evidence="2" id="KW-1185">Reference proteome</keyword>
<sequence length="167" mass="17522">MIPGTSLLDNGWPCVELSISPCKLALILGLALVACPQAGKPPFLFLAALGKKSFQGIESGDIDFQGGDPSCRRRQGRGPMCAPPILPDETVFNAVASHDGAGTGNAGQVTACGHKPCLALDSCSALSAKRVGRRQGVLNHDLTEPCCLRSPTYPLEAWPLFLTSPRP</sequence>